<dbReference type="EMBL" id="JBGNUJ010000007">
    <property type="protein sequence ID" value="KAL3957116.1"/>
    <property type="molecule type" value="Genomic_DNA"/>
</dbReference>
<reference evidence="1" key="1">
    <citation type="submission" date="2024-12" db="EMBL/GenBank/DDBJ databases">
        <title>Comparative genomics and development of molecular markers within Purpureocillium lilacinum and among Purpureocillium species.</title>
        <authorList>
            <person name="Yeh Z.-Y."/>
            <person name="Ni N.-T."/>
            <person name="Lo P.-H."/>
            <person name="Mushyakhwo K."/>
            <person name="Lin C.-F."/>
            <person name="Nai Y.-S."/>
        </authorList>
    </citation>
    <scope>NUCLEOTIDE SEQUENCE</scope>
    <source>
        <strain evidence="1">NCHU-NPUST-175</strain>
    </source>
</reference>
<evidence type="ECO:0000313" key="1">
    <source>
        <dbReference type="EMBL" id="KAL3957116.1"/>
    </source>
</evidence>
<accession>A0ACC4DNW3</accession>
<organism evidence="1 2">
    <name type="scientific">Purpureocillium lilacinum</name>
    <name type="common">Paecilomyces lilacinus</name>
    <dbReference type="NCBI Taxonomy" id="33203"/>
    <lineage>
        <taxon>Eukaryota</taxon>
        <taxon>Fungi</taxon>
        <taxon>Dikarya</taxon>
        <taxon>Ascomycota</taxon>
        <taxon>Pezizomycotina</taxon>
        <taxon>Sordariomycetes</taxon>
        <taxon>Hypocreomycetidae</taxon>
        <taxon>Hypocreales</taxon>
        <taxon>Ophiocordycipitaceae</taxon>
        <taxon>Purpureocillium</taxon>
    </lineage>
</organism>
<proteinExistence type="predicted"/>
<keyword evidence="2" id="KW-1185">Reference proteome</keyword>
<name>A0ACC4DNW3_PURLI</name>
<gene>
    <name evidence="1" type="ORF">ACCO45_007694</name>
</gene>
<protein>
    <submittedName>
        <fullName evidence="1">Uncharacterized protein</fullName>
    </submittedName>
</protein>
<evidence type="ECO:0000313" key="2">
    <source>
        <dbReference type="Proteomes" id="UP001638806"/>
    </source>
</evidence>
<dbReference type="Proteomes" id="UP001638806">
    <property type="component" value="Unassembled WGS sequence"/>
</dbReference>
<sequence length="172" mass="17420">MFEGSTGLKLNMLNLVMLAPPNPQPPSGLTTTSIAALSAIKIALGASSILAPQLAYSLFLFELKPNAVVVARLFGSSCAALGAATWALNRRVSRAGAYRQGDGSGSRNAELEAERRADLKKVVAFNLAADSVDVVSCVIGYSAGMYGLGAFGMLGGGCAALALLGAVGLSGL</sequence>
<comment type="caution">
    <text evidence="1">The sequence shown here is derived from an EMBL/GenBank/DDBJ whole genome shotgun (WGS) entry which is preliminary data.</text>
</comment>